<feature type="transmembrane region" description="Helical" evidence="7">
    <location>
        <begin position="35"/>
        <end position="55"/>
    </location>
</feature>
<accession>A0A9E9LXP4</accession>
<name>A0A9E9LXP4_9BURK</name>
<evidence type="ECO:0000256" key="1">
    <source>
        <dbReference type="ARBA" id="ARBA00004651"/>
    </source>
</evidence>
<dbReference type="Pfam" id="PF03773">
    <property type="entry name" value="ArsP_1"/>
    <property type="match status" value="1"/>
</dbReference>
<organism evidence="8 9">
    <name type="scientific">Oxalobacter vibrioformis</name>
    <dbReference type="NCBI Taxonomy" id="933080"/>
    <lineage>
        <taxon>Bacteria</taxon>
        <taxon>Pseudomonadati</taxon>
        <taxon>Pseudomonadota</taxon>
        <taxon>Betaproteobacteria</taxon>
        <taxon>Burkholderiales</taxon>
        <taxon>Oxalobacteraceae</taxon>
        <taxon>Oxalobacter</taxon>
    </lineage>
</organism>
<proteinExistence type="inferred from homology"/>
<feature type="transmembrane region" description="Helical" evidence="7">
    <location>
        <begin position="354"/>
        <end position="375"/>
    </location>
</feature>
<keyword evidence="9" id="KW-1185">Reference proteome</keyword>
<evidence type="ECO:0000313" key="9">
    <source>
        <dbReference type="Proteomes" id="UP001156215"/>
    </source>
</evidence>
<feature type="transmembrane region" description="Helical" evidence="7">
    <location>
        <begin position="124"/>
        <end position="147"/>
    </location>
</feature>
<dbReference type="InterPro" id="IPR053166">
    <property type="entry name" value="UPF0718_permease"/>
</dbReference>
<dbReference type="AlphaFoldDB" id="A0A9E9LXP4"/>
<dbReference type="RefSeq" id="WP_269308379.1">
    <property type="nucleotide sequence ID" value="NZ_CP098242.1"/>
</dbReference>
<dbReference type="GO" id="GO:0005886">
    <property type="term" value="C:plasma membrane"/>
    <property type="evidence" value="ECO:0007669"/>
    <property type="project" value="UniProtKB-SubCell"/>
</dbReference>
<dbReference type="KEGG" id="ovb:NB640_08980"/>
<keyword evidence="5 7" id="KW-1133">Transmembrane helix</keyword>
<evidence type="ECO:0000256" key="5">
    <source>
        <dbReference type="ARBA" id="ARBA00022989"/>
    </source>
</evidence>
<evidence type="ECO:0000256" key="4">
    <source>
        <dbReference type="ARBA" id="ARBA00022692"/>
    </source>
</evidence>
<feature type="transmembrane region" description="Helical" evidence="7">
    <location>
        <begin position="320"/>
        <end position="342"/>
    </location>
</feature>
<evidence type="ECO:0000256" key="6">
    <source>
        <dbReference type="ARBA" id="ARBA00023136"/>
    </source>
</evidence>
<feature type="transmembrane region" description="Helical" evidence="7">
    <location>
        <begin position="185"/>
        <end position="204"/>
    </location>
</feature>
<feature type="transmembrane region" description="Helical" evidence="7">
    <location>
        <begin position="159"/>
        <end position="178"/>
    </location>
</feature>
<dbReference type="EMBL" id="CP098242">
    <property type="protein sequence ID" value="WAW09382.1"/>
    <property type="molecule type" value="Genomic_DNA"/>
</dbReference>
<sequence length="383" mass="42585">MTIQDKRKTIPISSGCPSSLQATDQQDPQGKSWHVRYLVSVGLGATIWGMAYAGIHPATQWLVHDLFGMAPDSPLGQSLAFFLYDTVKIFLLLVMMVYIIAWLRAALSLEKIRNFLVGRGRAAGYFMGSGFGAVTPFCSCSSIPLFLGFTTARIPVGVSMAFLITSPIINEIAIVLLWELLGWKFTLVYLLIGMLAGVLGGFLMDMVHAERWLQPFLRKAQERLPAVKTIPIHATATVIKPGLRQRHTFAWHETRDIVMRVWLWIIIGVAIGAVLHGYVPETWLSHYLGKGEWWTVPFSVMVGIPLYANVTAIIPVMQSLLQKGLPVGTTLAFCMSAVAASLPEILMLKQVMKAKLLCLFLCYLLFIFTLTGWLLNLCGRWVL</sequence>
<evidence type="ECO:0000256" key="2">
    <source>
        <dbReference type="ARBA" id="ARBA00006386"/>
    </source>
</evidence>
<dbReference type="PANTHER" id="PTHR42775">
    <property type="entry name" value="PERMEASE RV2963-RELATED"/>
    <property type="match status" value="1"/>
</dbReference>
<keyword evidence="4 7" id="KW-0812">Transmembrane</keyword>
<evidence type="ECO:0000313" key="8">
    <source>
        <dbReference type="EMBL" id="WAW09382.1"/>
    </source>
</evidence>
<gene>
    <name evidence="8" type="ORF">NB640_08980</name>
</gene>
<protein>
    <submittedName>
        <fullName evidence="8">Permease</fullName>
    </submittedName>
</protein>
<comment type="subcellular location">
    <subcellularLocation>
        <location evidence="1">Cell membrane</location>
        <topology evidence="1">Multi-pass membrane protein</topology>
    </subcellularLocation>
</comment>
<reference evidence="8" key="1">
    <citation type="journal article" date="2022" name="Front. Microbiol.">
        <title>New perspectives on an old grouping: The genomic and phenotypic variability of Oxalobacter formigenes and the implications for calcium oxalate stone prevention.</title>
        <authorList>
            <person name="Chmiel J.A."/>
            <person name="Carr C."/>
            <person name="Stuivenberg G.A."/>
            <person name="Venema R."/>
            <person name="Chanyi R.M."/>
            <person name="Al K.F."/>
            <person name="Giguere D."/>
            <person name="Say H."/>
            <person name="Akouris P.P."/>
            <person name="Dominguez Romero S.A."/>
            <person name="Kwong A."/>
            <person name="Tai V."/>
            <person name="Koval S.F."/>
            <person name="Razvi H."/>
            <person name="Bjazevic J."/>
            <person name="Burton J.P."/>
        </authorList>
    </citation>
    <scope>NUCLEOTIDE SEQUENCE</scope>
    <source>
        <strain evidence="8">WoOx3</strain>
    </source>
</reference>
<evidence type="ECO:0000256" key="7">
    <source>
        <dbReference type="SAM" id="Phobius"/>
    </source>
</evidence>
<dbReference type="InterPro" id="IPR005524">
    <property type="entry name" value="DUF318"/>
</dbReference>
<dbReference type="Proteomes" id="UP001156215">
    <property type="component" value="Chromosome"/>
</dbReference>
<dbReference type="PANTHER" id="PTHR42775:SF1">
    <property type="entry name" value="PERMEASE RV2963-RELATED"/>
    <property type="match status" value="1"/>
</dbReference>
<keyword evidence="6 7" id="KW-0472">Membrane</keyword>
<keyword evidence="3" id="KW-1003">Cell membrane</keyword>
<feature type="transmembrane region" description="Helical" evidence="7">
    <location>
        <begin position="291"/>
        <end position="314"/>
    </location>
</feature>
<feature type="transmembrane region" description="Helical" evidence="7">
    <location>
        <begin position="261"/>
        <end position="279"/>
    </location>
</feature>
<feature type="transmembrane region" description="Helical" evidence="7">
    <location>
        <begin position="75"/>
        <end position="103"/>
    </location>
</feature>
<evidence type="ECO:0000256" key="3">
    <source>
        <dbReference type="ARBA" id="ARBA00022475"/>
    </source>
</evidence>
<comment type="similarity">
    <text evidence="2">Belongs to the UPF0718 family.</text>
</comment>